<evidence type="ECO:0000256" key="7">
    <source>
        <dbReference type="SAM" id="Phobius"/>
    </source>
</evidence>
<feature type="compositionally biased region" description="Basic and acidic residues" evidence="6">
    <location>
        <begin position="257"/>
        <end position="266"/>
    </location>
</feature>
<keyword evidence="4 5" id="KW-0238">DNA-binding</keyword>
<comment type="caution">
    <text evidence="9">The sequence shown here is derived from an EMBL/GenBank/DDBJ whole genome shotgun (WGS) entry which is preliminary data.</text>
</comment>
<dbReference type="InterPro" id="IPR006612">
    <property type="entry name" value="THAP_Znf"/>
</dbReference>
<evidence type="ECO:0000313" key="10">
    <source>
        <dbReference type="Proteomes" id="UP001374579"/>
    </source>
</evidence>
<evidence type="ECO:0000256" key="5">
    <source>
        <dbReference type="PROSITE-ProRule" id="PRU00309"/>
    </source>
</evidence>
<evidence type="ECO:0000256" key="4">
    <source>
        <dbReference type="ARBA" id="ARBA00023125"/>
    </source>
</evidence>
<dbReference type="AlphaFoldDB" id="A0AAN9GIN7"/>
<feature type="region of interest" description="Disordered" evidence="6">
    <location>
        <begin position="257"/>
        <end position="284"/>
    </location>
</feature>
<evidence type="ECO:0000256" key="2">
    <source>
        <dbReference type="ARBA" id="ARBA00022771"/>
    </source>
</evidence>
<feature type="compositionally biased region" description="Basic and acidic residues" evidence="6">
    <location>
        <begin position="274"/>
        <end position="284"/>
    </location>
</feature>
<keyword evidence="1" id="KW-0479">Metal-binding</keyword>
<feature type="domain" description="THAP-type" evidence="8">
    <location>
        <begin position="1"/>
        <end position="105"/>
    </location>
</feature>
<keyword evidence="7" id="KW-0472">Membrane</keyword>
<name>A0AAN9GIN7_9CAEN</name>
<keyword evidence="3" id="KW-0862">Zinc</keyword>
<evidence type="ECO:0000256" key="1">
    <source>
        <dbReference type="ARBA" id="ARBA00022723"/>
    </source>
</evidence>
<sequence>MAFTCAIAKCSNGSYRLNKWKKEICPVHAAVREIDLNCDCEAPFCLWTIPTRKKKPAQRDKWKILINRVHPVTTRLLSPSKDQRVCSIHFKDGRPTANNPYPTQHLGYPQFEKKVKRVLTFEESANLPSTRGRGRRRETTPALPPLLFLADHTYFDLPPDIAAVEENNIVDDPEVEIVDDPELEIAVASEQQLGNHQLLLIIFTLFSVILLLINRMRSMFLQVVQALLQCAKLEKEVVELKSALEEVRKELRLKEESQRKPKVLEKKTKKKKTRIYEHQYHQRP</sequence>
<keyword evidence="7" id="KW-1133">Transmembrane helix</keyword>
<keyword evidence="7" id="KW-0812">Transmembrane</keyword>
<evidence type="ECO:0000256" key="3">
    <source>
        <dbReference type="ARBA" id="ARBA00022833"/>
    </source>
</evidence>
<organism evidence="9 10">
    <name type="scientific">Littorina saxatilis</name>
    <dbReference type="NCBI Taxonomy" id="31220"/>
    <lineage>
        <taxon>Eukaryota</taxon>
        <taxon>Metazoa</taxon>
        <taxon>Spiralia</taxon>
        <taxon>Lophotrochozoa</taxon>
        <taxon>Mollusca</taxon>
        <taxon>Gastropoda</taxon>
        <taxon>Caenogastropoda</taxon>
        <taxon>Littorinimorpha</taxon>
        <taxon>Littorinoidea</taxon>
        <taxon>Littorinidae</taxon>
        <taxon>Littorina</taxon>
    </lineage>
</organism>
<keyword evidence="10" id="KW-1185">Reference proteome</keyword>
<proteinExistence type="predicted"/>
<protein>
    <recommendedName>
        <fullName evidence="8">THAP-type domain-containing protein</fullName>
    </recommendedName>
</protein>
<reference evidence="9 10" key="1">
    <citation type="submission" date="2024-02" db="EMBL/GenBank/DDBJ databases">
        <title>Chromosome-scale genome assembly of the rough periwinkle Littorina saxatilis.</title>
        <authorList>
            <person name="De Jode A."/>
            <person name="Faria R."/>
            <person name="Formenti G."/>
            <person name="Sims Y."/>
            <person name="Smith T.P."/>
            <person name="Tracey A."/>
            <person name="Wood J.M.D."/>
            <person name="Zagrodzka Z.B."/>
            <person name="Johannesson K."/>
            <person name="Butlin R.K."/>
            <person name="Leder E.H."/>
        </authorList>
    </citation>
    <scope>NUCLEOTIDE SEQUENCE [LARGE SCALE GENOMIC DNA]</scope>
    <source>
        <strain evidence="9">Snail1</strain>
        <tissue evidence="9">Muscle</tissue>
    </source>
</reference>
<evidence type="ECO:0000256" key="6">
    <source>
        <dbReference type="SAM" id="MobiDB-lite"/>
    </source>
</evidence>
<evidence type="ECO:0000313" key="9">
    <source>
        <dbReference type="EMBL" id="KAK7109892.1"/>
    </source>
</evidence>
<dbReference type="PROSITE" id="PS50950">
    <property type="entry name" value="ZF_THAP"/>
    <property type="match status" value="1"/>
</dbReference>
<dbReference type="EMBL" id="JBAMIC010000003">
    <property type="protein sequence ID" value="KAK7109892.1"/>
    <property type="molecule type" value="Genomic_DNA"/>
</dbReference>
<gene>
    <name evidence="9" type="ORF">V1264_013852</name>
</gene>
<evidence type="ECO:0000259" key="8">
    <source>
        <dbReference type="PROSITE" id="PS50950"/>
    </source>
</evidence>
<dbReference type="GO" id="GO:0003677">
    <property type="term" value="F:DNA binding"/>
    <property type="evidence" value="ECO:0007669"/>
    <property type="project" value="UniProtKB-UniRule"/>
</dbReference>
<dbReference type="GO" id="GO:0008270">
    <property type="term" value="F:zinc ion binding"/>
    <property type="evidence" value="ECO:0007669"/>
    <property type="project" value="UniProtKB-KW"/>
</dbReference>
<accession>A0AAN9GIN7</accession>
<keyword evidence="2 5" id="KW-0863">Zinc-finger</keyword>
<dbReference type="Proteomes" id="UP001374579">
    <property type="component" value="Unassembled WGS sequence"/>
</dbReference>
<feature type="transmembrane region" description="Helical" evidence="7">
    <location>
        <begin position="196"/>
        <end position="213"/>
    </location>
</feature>